<dbReference type="Pfam" id="PF01738">
    <property type="entry name" value="DLH"/>
    <property type="match status" value="1"/>
</dbReference>
<dbReference type="GO" id="GO:0016787">
    <property type="term" value="F:hydrolase activity"/>
    <property type="evidence" value="ECO:0007669"/>
    <property type="project" value="InterPro"/>
</dbReference>
<evidence type="ECO:0000256" key="1">
    <source>
        <dbReference type="SAM" id="SignalP"/>
    </source>
</evidence>
<reference evidence="3 4" key="1">
    <citation type="journal article" date="2013" name="Proc. Natl. Acad. Sci. U.S.A.">
        <title>Fine-scale variation in meiotic recombination in Mimulus inferred from population shotgun sequencing.</title>
        <authorList>
            <person name="Hellsten U."/>
            <person name="Wright K.M."/>
            <person name="Jenkins J."/>
            <person name="Shu S."/>
            <person name="Yuan Y."/>
            <person name="Wessler S.R."/>
            <person name="Schmutz J."/>
            <person name="Willis J.H."/>
            <person name="Rokhsar D.S."/>
        </authorList>
    </citation>
    <scope>NUCLEOTIDE SEQUENCE [LARGE SCALE GENOMIC DNA]</scope>
    <source>
        <strain evidence="4">cv. DUN x IM62</strain>
    </source>
</reference>
<sequence length="259" mass="28712">MNLTVKVNMLFLGLFVLVNTSLSIDISKNGANVEMSSDYCEKGKVKQFGGLDCYISGPSYSKTAIILITDVFGFAPSHSREIADKVAAAGYYTVLPDFFRGDPYVRGKPFAPWIKKHAPEKGIKDAIPIIKALKARGITKIGVAGFCWGGKVAADLSKYPYVEATVLLHPTYTTTEDIQGDKVPISILGGEKDTYCKPELVKEFENILKSKPEVDSFVKIVPGVDHGWTLRYNSSEFALKKAAESHNDMLDWFEMHLRY</sequence>
<organism evidence="3 4">
    <name type="scientific">Erythranthe guttata</name>
    <name type="common">Yellow monkey flower</name>
    <name type="synonym">Mimulus guttatus</name>
    <dbReference type="NCBI Taxonomy" id="4155"/>
    <lineage>
        <taxon>Eukaryota</taxon>
        <taxon>Viridiplantae</taxon>
        <taxon>Streptophyta</taxon>
        <taxon>Embryophyta</taxon>
        <taxon>Tracheophyta</taxon>
        <taxon>Spermatophyta</taxon>
        <taxon>Magnoliopsida</taxon>
        <taxon>eudicotyledons</taxon>
        <taxon>Gunneridae</taxon>
        <taxon>Pentapetalae</taxon>
        <taxon>asterids</taxon>
        <taxon>lamiids</taxon>
        <taxon>Lamiales</taxon>
        <taxon>Phrymaceae</taxon>
        <taxon>Erythranthe</taxon>
    </lineage>
</organism>
<dbReference type="PANTHER" id="PTHR17630:SF97">
    <property type="entry name" value="ENDO-1,31,4-BETA-D-GLUCANASE-LIKE"/>
    <property type="match status" value="1"/>
</dbReference>
<accession>A0A022RYL1</accession>
<evidence type="ECO:0000259" key="2">
    <source>
        <dbReference type="Pfam" id="PF01738"/>
    </source>
</evidence>
<evidence type="ECO:0000313" key="4">
    <source>
        <dbReference type="Proteomes" id="UP000030748"/>
    </source>
</evidence>
<protein>
    <recommendedName>
        <fullName evidence="2">Dienelactone hydrolase domain-containing protein</fullName>
    </recommendedName>
</protein>
<dbReference type="SUPFAM" id="SSF53474">
    <property type="entry name" value="alpha/beta-Hydrolases"/>
    <property type="match status" value="1"/>
</dbReference>
<dbReference type="STRING" id="4155.A0A022RYL1"/>
<feature type="domain" description="Dienelactone hydrolase" evidence="2">
    <location>
        <begin position="52"/>
        <end position="256"/>
    </location>
</feature>
<name>A0A022RYL1_ERYGU</name>
<feature type="chain" id="PRO_5001508429" description="Dienelactone hydrolase domain-containing protein" evidence="1">
    <location>
        <begin position="24"/>
        <end position="259"/>
    </location>
</feature>
<feature type="signal peptide" evidence="1">
    <location>
        <begin position="1"/>
        <end position="23"/>
    </location>
</feature>
<dbReference type="PANTHER" id="PTHR17630">
    <property type="entry name" value="DIENELACTONE HYDROLASE"/>
    <property type="match status" value="1"/>
</dbReference>
<evidence type="ECO:0000313" key="3">
    <source>
        <dbReference type="EMBL" id="EYU45607.1"/>
    </source>
</evidence>
<dbReference type="EMBL" id="KI630180">
    <property type="protein sequence ID" value="EYU45607.1"/>
    <property type="molecule type" value="Genomic_DNA"/>
</dbReference>
<dbReference type="InterPro" id="IPR002925">
    <property type="entry name" value="Dienelactn_hydro"/>
</dbReference>
<proteinExistence type="predicted"/>
<dbReference type="Gene3D" id="3.40.50.1820">
    <property type="entry name" value="alpha/beta hydrolase"/>
    <property type="match status" value="1"/>
</dbReference>
<dbReference type="AlphaFoldDB" id="A0A022RYL1"/>
<keyword evidence="1" id="KW-0732">Signal</keyword>
<dbReference type="Proteomes" id="UP000030748">
    <property type="component" value="Unassembled WGS sequence"/>
</dbReference>
<keyword evidence="4" id="KW-1185">Reference proteome</keyword>
<gene>
    <name evidence="3" type="ORF">MIMGU_mgv1a012169mg</name>
</gene>
<dbReference type="InterPro" id="IPR029058">
    <property type="entry name" value="AB_hydrolase_fold"/>
</dbReference>